<dbReference type="GO" id="GO:0005634">
    <property type="term" value="C:nucleus"/>
    <property type="evidence" value="ECO:0007669"/>
    <property type="project" value="UniProtKB-SubCell"/>
</dbReference>
<dbReference type="Proteomes" id="UP000653305">
    <property type="component" value="Unassembled WGS sequence"/>
</dbReference>
<dbReference type="InterPro" id="IPR003657">
    <property type="entry name" value="WRKY_dom"/>
</dbReference>
<dbReference type="InterPro" id="IPR044810">
    <property type="entry name" value="WRKY_plant"/>
</dbReference>
<feature type="region of interest" description="Disordered" evidence="7">
    <location>
        <begin position="151"/>
        <end position="176"/>
    </location>
</feature>
<name>A0A830D4K5_9LAMI</name>
<dbReference type="OrthoDB" id="652816at2759"/>
<keyword evidence="5" id="KW-0804">Transcription</keyword>
<keyword evidence="4" id="KW-0238">DNA-binding</keyword>
<proteinExistence type="predicted"/>
<evidence type="ECO:0000256" key="3">
    <source>
        <dbReference type="ARBA" id="ARBA00023015"/>
    </source>
</evidence>
<accession>A0A830D4K5</accession>
<sequence length="188" mass="21182">MADDGYKWRKYGQKSIKNSPNPRSYYRCTNPRCNAKKQVERSIEDPDTLIITYEGLHLHFTYPFFLLNNNNNQHTDPPVKKHKGPISKAQYKAHDIADQTGIGFGECLTNLSSGLQMDQARDFEQEPMAHQGLLEDMVPLMIRKPLIDNNSTSSNSSSLASHDQSNPSSPASPNSFSWSPSYSYLGLI</sequence>
<dbReference type="AlphaFoldDB" id="A0A830D4K5"/>
<dbReference type="GO" id="GO:0003700">
    <property type="term" value="F:DNA-binding transcription factor activity"/>
    <property type="evidence" value="ECO:0007669"/>
    <property type="project" value="InterPro"/>
</dbReference>
<dbReference type="InterPro" id="IPR036576">
    <property type="entry name" value="WRKY_dom_sf"/>
</dbReference>
<dbReference type="SMART" id="SM00774">
    <property type="entry name" value="WRKY"/>
    <property type="match status" value="1"/>
</dbReference>
<dbReference type="GO" id="GO:0043565">
    <property type="term" value="F:sequence-specific DNA binding"/>
    <property type="evidence" value="ECO:0007669"/>
    <property type="project" value="InterPro"/>
</dbReference>
<keyword evidence="10" id="KW-1185">Reference proteome</keyword>
<keyword evidence="3" id="KW-0805">Transcription regulation</keyword>
<comment type="caution">
    <text evidence="9">The sequence shown here is derived from an EMBL/GenBank/DDBJ whole genome shotgun (WGS) entry which is preliminary data.</text>
</comment>
<feature type="domain" description="WRKY" evidence="8">
    <location>
        <begin position="1"/>
        <end position="59"/>
    </location>
</feature>
<dbReference type="SUPFAM" id="SSF118290">
    <property type="entry name" value="WRKY DNA-binding domain"/>
    <property type="match status" value="1"/>
</dbReference>
<dbReference type="Pfam" id="PF03106">
    <property type="entry name" value="WRKY"/>
    <property type="match status" value="1"/>
</dbReference>
<dbReference type="PANTHER" id="PTHR31221">
    <property type="entry name" value="WRKY TRANSCRIPTION FACTOR PROTEIN 1-RELATED"/>
    <property type="match status" value="1"/>
</dbReference>
<evidence type="ECO:0000256" key="2">
    <source>
        <dbReference type="ARBA" id="ARBA00022737"/>
    </source>
</evidence>
<evidence type="ECO:0000259" key="8">
    <source>
        <dbReference type="PROSITE" id="PS50811"/>
    </source>
</evidence>
<evidence type="ECO:0000256" key="4">
    <source>
        <dbReference type="ARBA" id="ARBA00023125"/>
    </source>
</evidence>
<dbReference type="EMBL" id="BMAC01000975">
    <property type="protein sequence ID" value="GFQ04779.1"/>
    <property type="molecule type" value="Genomic_DNA"/>
</dbReference>
<dbReference type="Gene3D" id="2.20.25.80">
    <property type="entry name" value="WRKY domain"/>
    <property type="match status" value="1"/>
</dbReference>
<gene>
    <name evidence="9" type="ORF">PHJA_002621900</name>
</gene>
<evidence type="ECO:0000313" key="9">
    <source>
        <dbReference type="EMBL" id="GFQ04779.1"/>
    </source>
</evidence>
<evidence type="ECO:0000313" key="10">
    <source>
        <dbReference type="Proteomes" id="UP000653305"/>
    </source>
</evidence>
<evidence type="ECO:0000256" key="7">
    <source>
        <dbReference type="SAM" id="MobiDB-lite"/>
    </source>
</evidence>
<dbReference type="PANTHER" id="PTHR31221:SF42">
    <property type="entry name" value="WRKY TRANSCRIPTION FACTOR 49-RELATED"/>
    <property type="match status" value="1"/>
</dbReference>
<keyword evidence="2" id="KW-0677">Repeat</keyword>
<organism evidence="9 10">
    <name type="scientific">Phtheirospermum japonicum</name>
    <dbReference type="NCBI Taxonomy" id="374723"/>
    <lineage>
        <taxon>Eukaryota</taxon>
        <taxon>Viridiplantae</taxon>
        <taxon>Streptophyta</taxon>
        <taxon>Embryophyta</taxon>
        <taxon>Tracheophyta</taxon>
        <taxon>Spermatophyta</taxon>
        <taxon>Magnoliopsida</taxon>
        <taxon>eudicotyledons</taxon>
        <taxon>Gunneridae</taxon>
        <taxon>Pentapetalae</taxon>
        <taxon>asterids</taxon>
        <taxon>lamiids</taxon>
        <taxon>Lamiales</taxon>
        <taxon>Orobanchaceae</taxon>
        <taxon>Orobanchaceae incertae sedis</taxon>
        <taxon>Phtheirospermum</taxon>
    </lineage>
</organism>
<evidence type="ECO:0000256" key="6">
    <source>
        <dbReference type="ARBA" id="ARBA00023242"/>
    </source>
</evidence>
<comment type="subcellular location">
    <subcellularLocation>
        <location evidence="1">Nucleus</location>
    </subcellularLocation>
</comment>
<keyword evidence="6" id="KW-0539">Nucleus</keyword>
<evidence type="ECO:0000256" key="1">
    <source>
        <dbReference type="ARBA" id="ARBA00004123"/>
    </source>
</evidence>
<dbReference type="FunFam" id="2.20.25.80:FF:000006">
    <property type="entry name" value="WRKY transcription factor"/>
    <property type="match status" value="1"/>
</dbReference>
<dbReference type="PROSITE" id="PS50811">
    <property type="entry name" value="WRKY"/>
    <property type="match status" value="1"/>
</dbReference>
<evidence type="ECO:0000256" key="5">
    <source>
        <dbReference type="ARBA" id="ARBA00023163"/>
    </source>
</evidence>
<protein>
    <submittedName>
        <fullName evidence="9">Probable WRKY transcription factor 49</fullName>
    </submittedName>
</protein>
<reference evidence="9" key="1">
    <citation type="submission" date="2020-07" db="EMBL/GenBank/DDBJ databases">
        <title>Ethylene signaling mediates host invasion by parasitic plants.</title>
        <authorList>
            <person name="Yoshida S."/>
        </authorList>
    </citation>
    <scope>NUCLEOTIDE SEQUENCE</scope>
    <source>
        <strain evidence="9">Okayama</strain>
    </source>
</reference>